<comment type="caution">
    <text evidence="2">The sequence shown here is derived from an EMBL/GenBank/DDBJ whole genome shotgun (WGS) entry which is preliminary data.</text>
</comment>
<proteinExistence type="predicted"/>
<dbReference type="GO" id="GO:0008270">
    <property type="term" value="F:zinc ion binding"/>
    <property type="evidence" value="ECO:0007669"/>
    <property type="project" value="InterPro"/>
</dbReference>
<dbReference type="Gene3D" id="1.10.390.10">
    <property type="entry name" value="Neutral Protease Domain 2"/>
    <property type="match status" value="1"/>
</dbReference>
<dbReference type="GO" id="GO:0042277">
    <property type="term" value="F:peptide binding"/>
    <property type="evidence" value="ECO:0007669"/>
    <property type="project" value="TreeGrafter"/>
</dbReference>
<evidence type="ECO:0000259" key="1">
    <source>
        <dbReference type="Pfam" id="PF01433"/>
    </source>
</evidence>
<feature type="domain" description="Peptidase M1 membrane alanine aminopeptidase" evidence="1">
    <location>
        <begin position="50"/>
        <end position="231"/>
    </location>
</feature>
<name>R9GMQ3_9SPHI</name>
<dbReference type="AlphaFoldDB" id="R9GMQ3"/>
<keyword evidence="3" id="KW-1185">Reference proteome</keyword>
<dbReference type="InterPro" id="IPR050344">
    <property type="entry name" value="Peptidase_M1_aminopeptidases"/>
</dbReference>
<dbReference type="InterPro" id="IPR027268">
    <property type="entry name" value="Peptidase_M4/M1_CTD_sf"/>
</dbReference>
<dbReference type="STRING" id="1150600.ADIARSV_3908"/>
<dbReference type="GO" id="GO:0005615">
    <property type="term" value="C:extracellular space"/>
    <property type="evidence" value="ECO:0007669"/>
    <property type="project" value="TreeGrafter"/>
</dbReference>
<dbReference type="PANTHER" id="PTHR11533:SF174">
    <property type="entry name" value="PUROMYCIN-SENSITIVE AMINOPEPTIDASE-RELATED"/>
    <property type="match status" value="1"/>
</dbReference>
<dbReference type="InterPro" id="IPR014782">
    <property type="entry name" value="Peptidase_M1_dom"/>
</dbReference>
<reference evidence="2 3" key="1">
    <citation type="journal article" date="2013" name="Genome Announc.">
        <title>Draft Genome Sequence of Arcticibacter svalbardensis Strain MN12-7T, a Member of the Family Sphingobacteriaceae Isolated from an Arctic Soil Sample.</title>
        <authorList>
            <person name="Shivaji S."/>
            <person name="Ara S."/>
            <person name="Prasad S."/>
            <person name="Manasa B.P."/>
            <person name="Begum Z."/>
            <person name="Singh A."/>
            <person name="Kumar Pinnaka A."/>
        </authorList>
    </citation>
    <scope>NUCLEOTIDE SEQUENCE [LARGE SCALE GENOMIC DNA]</scope>
    <source>
        <strain evidence="2 3">MN12-7</strain>
    </source>
</reference>
<dbReference type="PANTHER" id="PTHR11533">
    <property type="entry name" value="PROTEASE M1 ZINC METALLOPROTEASE"/>
    <property type="match status" value="1"/>
</dbReference>
<dbReference type="Proteomes" id="UP000014174">
    <property type="component" value="Unassembled WGS sequence"/>
</dbReference>
<dbReference type="GO" id="GO:0016020">
    <property type="term" value="C:membrane"/>
    <property type="evidence" value="ECO:0007669"/>
    <property type="project" value="TreeGrafter"/>
</dbReference>
<dbReference type="PATRIC" id="fig|1150600.3.peg.3870"/>
<evidence type="ECO:0000313" key="3">
    <source>
        <dbReference type="Proteomes" id="UP000014174"/>
    </source>
</evidence>
<dbReference type="GO" id="GO:0070006">
    <property type="term" value="F:metalloaminopeptidase activity"/>
    <property type="evidence" value="ECO:0007669"/>
    <property type="project" value="TreeGrafter"/>
</dbReference>
<dbReference type="Pfam" id="PF01433">
    <property type="entry name" value="Peptidase_M1"/>
    <property type="match status" value="1"/>
</dbReference>
<protein>
    <submittedName>
        <fullName evidence="2">Peptidase</fullName>
    </submittedName>
</protein>
<dbReference type="eggNOG" id="COG0308">
    <property type="taxonomic scope" value="Bacteria"/>
</dbReference>
<dbReference type="SUPFAM" id="SSF55486">
    <property type="entry name" value="Metalloproteases ('zincins'), catalytic domain"/>
    <property type="match status" value="1"/>
</dbReference>
<dbReference type="GO" id="GO:0043171">
    <property type="term" value="P:peptide catabolic process"/>
    <property type="evidence" value="ECO:0007669"/>
    <property type="project" value="TreeGrafter"/>
</dbReference>
<gene>
    <name evidence="2" type="ORF">ADIARSV_3908</name>
</gene>
<evidence type="ECO:0000313" key="2">
    <source>
        <dbReference type="EMBL" id="EOR92820.1"/>
    </source>
</evidence>
<accession>R9GMQ3</accession>
<dbReference type="GO" id="GO:0005737">
    <property type="term" value="C:cytoplasm"/>
    <property type="evidence" value="ECO:0007669"/>
    <property type="project" value="TreeGrafter"/>
</dbReference>
<sequence length="332" mass="37972">MVDAARINLPSGRAALAVSVYPAESSGKFAWGRSTQYVKASVEYYSAKLMEYPYPVAINVASNVGGMEYPGLVFCGSKARTSALWGVIDHEFGHTWFPMIVGSNERLYPWMDEGLNTFINEFSATSFNEGEYDKVAQNKRRWVSLITDPSFEPIVNSADNIKEKNITYLSYYKPAVALFMLRDYVLGAERFDRAFKLYIDRWAFKHPSPDDFYRTMENASGENLNWFWRGWFLNNWELDQGITGVNYVKNDPLNGVLITVVNLNKMVMPVVIEITTKSGNISRVQLPVEIWQRDASWTFQYPSTEEIATVKVDPDEAYPDINTDNNTWQVKN</sequence>
<organism evidence="2 3">
    <name type="scientific">Arcticibacter svalbardensis MN12-7</name>
    <dbReference type="NCBI Taxonomy" id="1150600"/>
    <lineage>
        <taxon>Bacteria</taxon>
        <taxon>Pseudomonadati</taxon>
        <taxon>Bacteroidota</taxon>
        <taxon>Sphingobacteriia</taxon>
        <taxon>Sphingobacteriales</taxon>
        <taxon>Sphingobacteriaceae</taxon>
        <taxon>Arcticibacter</taxon>
    </lineage>
</organism>
<dbReference type="EMBL" id="AQPN01000141">
    <property type="protein sequence ID" value="EOR92820.1"/>
    <property type="molecule type" value="Genomic_DNA"/>
</dbReference>